<name>A0ABX8EKK8_9ACTN</name>
<protein>
    <submittedName>
        <fullName evidence="4">8-oxo-dGTP diphosphatase 1</fullName>
        <ecNumber evidence="4">3.6.1.55</ecNumber>
    </submittedName>
</protein>
<dbReference type="Pfam" id="PF00293">
    <property type="entry name" value="NUDIX"/>
    <property type="match status" value="1"/>
</dbReference>
<dbReference type="PANTHER" id="PTHR43046">
    <property type="entry name" value="GDP-MANNOSE MANNOSYL HYDROLASE"/>
    <property type="match status" value="1"/>
</dbReference>
<comment type="cofactor">
    <cofactor evidence="1">
        <name>Mg(2+)</name>
        <dbReference type="ChEBI" id="CHEBI:18420"/>
    </cofactor>
</comment>
<dbReference type="Proteomes" id="UP000679307">
    <property type="component" value="Chromosome"/>
</dbReference>
<dbReference type="EMBL" id="CP075371">
    <property type="protein sequence ID" value="QVT81075.1"/>
    <property type="molecule type" value="Genomic_DNA"/>
</dbReference>
<evidence type="ECO:0000256" key="1">
    <source>
        <dbReference type="ARBA" id="ARBA00001946"/>
    </source>
</evidence>
<evidence type="ECO:0000259" key="3">
    <source>
        <dbReference type="PROSITE" id="PS51462"/>
    </source>
</evidence>
<reference evidence="4 5" key="1">
    <citation type="submission" date="2021-05" db="EMBL/GenBank/DDBJ databases">
        <title>Complete genome of Nocardioides aquaticus KCTC 9944T isolated from meromictic and hypersaline Ekho Lake, Antarctica.</title>
        <authorList>
            <person name="Hwang K."/>
            <person name="Kim K.M."/>
            <person name="Choe H."/>
        </authorList>
    </citation>
    <scope>NUCLEOTIDE SEQUENCE [LARGE SCALE GENOMIC DNA]</scope>
    <source>
        <strain evidence="4 5">KCTC 9944</strain>
    </source>
</reference>
<dbReference type="GO" id="GO:0035539">
    <property type="term" value="F:8-oxo-7,8-dihydrodeoxyguanosine triphosphate pyrophosphatase activity"/>
    <property type="evidence" value="ECO:0007669"/>
    <property type="project" value="UniProtKB-EC"/>
</dbReference>
<dbReference type="PROSITE" id="PS00893">
    <property type="entry name" value="NUDIX_BOX"/>
    <property type="match status" value="1"/>
</dbReference>
<dbReference type="PANTHER" id="PTHR43046:SF16">
    <property type="entry name" value="ADP-RIBOSE PYROPHOSPHATASE YJHB-RELATED"/>
    <property type="match status" value="1"/>
</dbReference>
<evidence type="ECO:0000256" key="2">
    <source>
        <dbReference type="ARBA" id="ARBA00022801"/>
    </source>
</evidence>
<proteinExistence type="predicted"/>
<dbReference type="EC" id="3.6.1.55" evidence="4"/>
<organism evidence="4 5">
    <name type="scientific">Nocardioides aquaticus</name>
    <dbReference type="NCBI Taxonomy" id="160826"/>
    <lineage>
        <taxon>Bacteria</taxon>
        <taxon>Bacillati</taxon>
        <taxon>Actinomycetota</taxon>
        <taxon>Actinomycetes</taxon>
        <taxon>Propionibacteriales</taxon>
        <taxon>Nocardioidaceae</taxon>
        <taxon>Nocardioides</taxon>
    </lineage>
</organism>
<dbReference type="InterPro" id="IPR020084">
    <property type="entry name" value="NUDIX_hydrolase_CS"/>
</dbReference>
<evidence type="ECO:0000313" key="5">
    <source>
        <dbReference type="Proteomes" id="UP000679307"/>
    </source>
</evidence>
<sequence>MPTPDFILSLREKVGHAELWLPGVTAVIRREGADGTTEVLLVQRSDNHAWTPVTGIVDPGEDPGVAARREALEETGVEIRVDRLAQVTAGEQVAYPNGDRNVFLDHTFACTWLGGEAHVADDESVDVGWFTLATAPPLSERMRQRIEVGLSDEVAARFRA</sequence>
<dbReference type="RefSeq" id="WP_246535634.1">
    <property type="nucleotide sequence ID" value="NZ_CP075371.1"/>
</dbReference>
<keyword evidence="5" id="KW-1185">Reference proteome</keyword>
<dbReference type="PROSITE" id="PS51462">
    <property type="entry name" value="NUDIX"/>
    <property type="match status" value="1"/>
</dbReference>
<feature type="domain" description="Nudix hydrolase" evidence="3">
    <location>
        <begin position="19"/>
        <end position="156"/>
    </location>
</feature>
<accession>A0ABX8EKK8</accession>
<gene>
    <name evidence="4" type="primary">mutT1_2</name>
    <name evidence="4" type="ORF">ENKNEFLB_03482</name>
</gene>
<keyword evidence="2 4" id="KW-0378">Hydrolase</keyword>
<dbReference type="CDD" id="cd18879">
    <property type="entry name" value="NUDIX_Hydrolase"/>
    <property type="match status" value="1"/>
</dbReference>
<dbReference type="InterPro" id="IPR000086">
    <property type="entry name" value="NUDIX_hydrolase_dom"/>
</dbReference>
<evidence type="ECO:0000313" key="4">
    <source>
        <dbReference type="EMBL" id="QVT81075.1"/>
    </source>
</evidence>